<dbReference type="Proteomes" id="UP000005801">
    <property type="component" value="Unassembled WGS sequence"/>
</dbReference>
<dbReference type="AlphaFoldDB" id="A6GJJ3"/>
<organism evidence="2 3">
    <name type="scientific">Plesiocystis pacifica SIR-1</name>
    <dbReference type="NCBI Taxonomy" id="391625"/>
    <lineage>
        <taxon>Bacteria</taxon>
        <taxon>Pseudomonadati</taxon>
        <taxon>Myxococcota</taxon>
        <taxon>Polyangia</taxon>
        <taxon>Nannocystales</taxon>
        <taxon>Nannocystaceae</taxon>
        <taxon>Plesiocystis</taxon>
    </lineage>
</organism>
<dbReference type="eggNOG" id="COG2329">
    <property type="taxonomic scope" value="Bacteria"/>
</dbReference>
<dbReference type="STRING" id="391625.PPSIR1_13675"/>
<evidence type="ECO:0000313" key="3">
    <source>
        <dbReference type="Proteomes" id="UP000005801"/>
    </source>
</evidence>
<evidence type="ECO:0000256" key="1">
    <source>
        <dbReference type="SAM" id="MobiDB-lite"/>
    </source>
</evidence>
<sequence>MNPRSPSILACLALTHLACTAPEDAPADSRSETDTSTDADEDSDDDSETGEADLFACEDPEFTVLRPLVGPGYNPEQGFTGEALDGYVVHSTQILVPPDRLEAFGAVAASVTETLDGYDASSGLIAYAIATEPNCGFQRTLGIWASTESMYAFVMSEAHVAAMSMTKELSVTGKVTHWEASAEALSGAEPVSWAEAMAKLDAVDPSAYY</sequence>
<feature type="region of interest" description="Disordered" evidence="1">
    <location>
        <begin position="22"/>
        <end position="51"/>
    </location>
</feature>
<dbReference type="OrthoDB" id="5518731at2"/>
<gene>
    <name evidence="2" type="ORF">PPSIR1_13675</name>
</gene>
<dbReference type="RefSeq" id="WP_006976879.1">
    <property type="nucleotide sequence ID" value="NZ_ABCS01000159.1"/>
</dbReference>
<proteinExistence type="predicted"/>
<reference evidence="2 3" key="1">
    <citation type="submission" date="2007-06" db="EMBL/GenBank/DDBJ databases">
        <authorList>
            <person name="Shimkets L."/>
            <person name="Ferriera S."/>
            <person name="Johnson J."/>
            <person name="Kravitz S."/>
            <person name="Beeson K."/>
            <person name="Sutton G."/>
            <person name="Rogers Y.-H."/>
            <person name="Friedman R."/>
            <person name="Frazier M."/>
            <person name="Venter J.C."/>
        </authorList>
    </citation>
    <scope>NUCLEOTIDE SEQUENCE [LARGE SCALE GENOMIC DNA]</scope>
    <source>
        <strain evidence="2 3">SIR-1</strain>
    </source>
</reference>
<dbReference type="SUPFAM" id="SSF54909">
    <property type="entry name" value="Dimeric alpha+beta barrel"/>
    <property type="match status" value="1"/>
</dbReference>
<dbReference type="EMBL" id="ABCS01000159">
    <property type="protein sequence ID" value="EDM73951.1"/>
    <property type="molecule type" value="Genomic_DNA"/>
</dbReference>
<evidence type="ECO:0000313" key="2">
    <source>
        <dbReference type="EMBL" id="EDM73951.1"/>
    </source>
</evidence>
<dbReference type="InterPro" id="IPR011008">
    <property type="entry name" value="Dimeric_a/b-barrel"/>
</dbReference>
<name>A6GJJ3_9BACT</name>
<keyword evidence="3" id="KW-1185">Reference proteome</keyword>
<protein>
    <recommendedName>
        <fullName evidence="4">ABM domain-containing protein</fullName>
    </recommendedName>
</protein>
<feature type="compositionally biased region" description="Acidic residues" evidence="1">
    <location>
        <begin position="35"/>
        <end position="51"/>
    </location>
</feature>
<evidence type="ECO:0008006" key="4">
    <source>
        <dbReference type="Google" id="ProtNLM"/>
    </source>
</evidence>
<comment type="caution">
    <text evidence="2">The sequence shown here is derived from an EMBL/GenBank/DDBJ whole genome shotgun (WGS) entry which is preliminary data.</text>
</comment>
<accession>A6GJJ3</accession>